<dbReference type="InterPro" id="IPR058240">
    <property type="entry name" value="rSAM_sf"/>
</dbReference>
<feature type="modified residue" description="N6-(pyridoxal phosphate)lysine" evidence="12">
    <location>
        <position position="315"/>
    </location>
</feature>
<comment type="similarity">
    <text evidence="3">Belongs to the radical SAM superfamily. KamA family.</text>
</comment>
<protein>
    <submittedName>
        <fullName evidence="14">KamA family radical SAM protein</fullName>
    </submittedName>
</protein>
<dbReference type="InterPro" id="IPR013785">
    <property type="entry name" value="Aldolase_TIM"/>
</dbReference>
<proteinExistence type="inferred from homology"/>
<evidence type="ECO:0000256" key="8">
    <source>
        <dbReference type="ARBA" id="ARBA00023004"/>
    </source>
</evidence>
<evidence type="ECO:0000256" key="10">
    <source>
        <dbReference type="ARBA" id="ARBA00023235"/>
    </source>
</evidence>
<evidence type="ECO:0000313" key="14">
    <source>
        <dbReference type="EMBL" id="MBC8207896.1"/>
    </source>
</evidence>
<keyword evidence="10" id="KW-0413">Isomerase</keyword>
<dbReference type="Proteomes" id="UP000599024">
    <property type="component" value="Unassembled WGS sequence"/>
</dbReference>
<evidence type="ECO:0000256" key="7">
    <source>
        <dbReference type="ARBA" id="ARBA00022898"/>
    </source>
</evidence>
<dbReference type="PANTHER" id="PTHR30538">
    <property type="entry name" value="LYSINE 2,3-AMINOMUTASE-RELATED"/>
    <property type="match status" value="1"/>
</dbReference>
<accession>A0A8J6NA09</accession>
<reference evidence="14 15" key="1">
    <citation type="submission" date="2020-08" db="EMBL/GenBank/DDBJ databases">
        <title>Bridging the membrane lipid divide: bacteria of the FCB group superphylum have the potential to synthesize archaeal ether lipids.</title>
        <authorList>
            <person name="Villanueva L."/>
            <person name="Von Meijenfeldt F.A.B."/>
            <person name="Westbye A.B."/>
            <person name="Yadav S."/>
            <person name="Hopmans E.C."/>
            <person name="Dutilh B.E."/>
            <person name="Sinninghe Damste J.S."/>
        </authorList>
    </citation>
    <scope>NUCLEOTIDE SEQUENCE [LARGE SCALE GENOMIC DNA]</scope>
    <source>
        <strain evidence="14">NIOZ-UU81</strain>
    </source>
</reference>
<evidence type="ECO:0000256" key="11">
    <source>
        <dbReference type="PIRSR" id="PIRSR004911-1"/>
    </source>
</evidence>
<organism evidence="14 15">
    <name type="scientific">Candidatus Desulfatifera sulfidica</name>
    <dbReference type="NCBI Taxonomy" id="2841691"/>
    <lineage>
        <taxon>Bacteria</taxon>
        <taxon>Pseudomonadati</taxon>
        <taxon>Thermodesulfobacteriota</taxon>
        <taxon>Desulfobulbia</taxon>
        <taxon>Desulfobulbales</taxon>
        <taxon>Desulfobulbaceae</taxon>
        <taxon>Candidatus Desulfatifera</taxon>
    </lineage>
</organism>
<keyword evidence="6 11" id="KW-0479">Metal-binding</keyword>
<dbReference type="NCBIfam" id="TIGR00238">
    <property type="entry name" value="KamA family radical SAM protein"/>
    <property type="match status" value="1"/>
</dbReference>
<evidence type="ECO:0000256" key="6">
    <source>
        <dbReference type="ARBA" id="ARBA00022723"/>
    </source>
</evidence>
<dbReference type="GO" id="GO:0051539">
    <property type="term" value="F:4 iron, 4 sulfur cluster binding"/>
    <property type="evidence" value="ECO:0007669"/>
    <property type="project" value="UniProtKB-KW"/>
</dbReference>
<dbReference type="AlphaFoldDB" id="A0A8J6NA09"/>
<dbReference type="SFLD" id="SFLDS00029">
    <property type="entry name" value="Radical_SAM"/>
    <property type="match status" value="1"/>
</dbReference>
<dbReference type="InterPro" id="IPR003739">
    <property type="entry name" value="Lys_aminomutase/Glu_NH3_mut"/>
</dbReference>
<dbReference type="InterPro" id="IPR025895">
    <property type="entry name" value="LAM_C_dom"/>
</dbReference>
<dbReference type="PROSITE" id="PS51918">
    <property type="entry name" value="RADICAL_SAM"/>
    <property type="match status" value="1"/>
</dbReference>
<dbReference type="CDD" id="cd01335">
    <property type="entry name" value="Radical_SAM"/>
    <property type="match status" value="1"/>
</dbReference>
<evidence type="ECO:0000256" key="2">
    <source>
        <dbReference type="ARBA" id="ARBA00001966"/>
    </source>
</evidence>
<comment type="caution">
    <text evidence="14">The sequence shown here is derived from an EMBL/GenBank/DDBJ whole genome shotgun (WGS) entry which is preliminary data.</text>
</comment>
<evidence type="ECO:0000313" key="15">
    <source>
        <dbReference type="Proteomes" id="UP000599024"/>
    </source>
</evidence>
<gene>
    <name evidence="14" type="ORF">H8E79_01865</name>
</gene>
<keyword evidence="8" id="KW-0408">Iron</keyword>
<keyword evidence="4 11" id="KW-0004">4Fe-4S</keyword>
<evidence type="ECO:0000256" key="12">
    <source>
        <dbReference type="PIRSR" id="PIRSR603739-50"/>
    </source>
</evidence>
<evidence type="ECO:0000256" key="3">
    <source>
        <dbReference type="ARBA" id="ARBA00008703"/>
    </source>
</evidence>
<dbReference type="SUPFAM" id="SSF102114">
    <property type="entry name" value="Radical SAM enzymes"/>
    <property type="match status" value="1"/>
</dbReference>
<sequence length="349" mass="39410">MEDWQQLLKDSLTEPAQLPAHLRRDHTPLETVIATFPMRINPYYLQLIERPGDPIWRQAIPDLPELHDPVCISDPLGEEDLSPVPNLVHKYPDRVLLLVTNQCAMYCRFCTRKRKVGTKKMAISPSDLNEAIRYLHQTPQVREILISGGDPLLLSDERLDELLTRLREIPTIEVIRMGTRVPCTLPMRITEKLAAILGKHHPLYINTHFNHPRELTPEAFHACGLLANAGIPLGCQTVLLKNVNNNAETLRQLFLGLLKMRVRPYYLFQGDLTLGTNHFRTPSNQGISIMRQLIGHISGMAIPTFVLDGPGGKGKIPLTPEYILKQGDDLVFKNYLGETCVYPESGDAI</sequence>
<name>A0A8J6NA09_9BACT</name>
<dbReference type="InterPro" id="IPR007197">
    <property type="entry name" value="rSAM"/>
</dbReference>
<dbReference type="SFLD" id="SFLDG01070">
    <property type="entry name" value="PLP-dependent"/>
    <property type="match status" value="1"/>
</dbReference>
<feature type="binding site" evidence="11">
    <location>
        <position position="103"/>
    </location>
    <ligand>
        <name>[4Fe-4S] cluster</name>
        <dbReference type="ChEBI" id="CHEBI:49883"/>
        <note>4Fe-4S-S-AdoMet</note>
    </ligand>
</feature>
<evidence type="ECO:0000256" key="9">
    <source>
        <dbReference type="ARBA" id="ARBA00023014"/>
    </source>
</evidence>
<evidence type="ECO:0000256" key="5">
    <source>
        <dbReference type="ARBA" id="ARBA00022691"/>
    </source>
</evidence>
<dbReference type="PIRSF" id="PIRSF004911">
    <property type="entry name" value="DUF160"/>
    <property type="match status" value="1"/>
</dbReference>
<evidence type="ECO:0000256" key="4">
    <source>
        <dbReference type="ARBA" id="ARBA00022485"/>
    </source>
</evidence>
<dbReference type="Pfam" id="PF04055">
    <property type="entry name" value="Radical_SAM"/>
    <property type="match status" value="1"/>
</dbReference>
<dbReference type="GO" id="GO:0046872">
    <property type="term" value="F:metal ion binding"/>
    <property type="evidence" value="ECO:0007669"/>
    <property type="project" value="UniProtKB-KW"/>
</dbReference>
<dbReference type="PANTHER" id="PTHR30538:SF1">
    <property type="entry name" value="L-LYSINE 2,3-AMINOMUTASE"/>
    <property type="match status" value="1"/>
</dbReference>
<dbReference type="Gene3D" id="3.20.20.70">
    <property type="entry name" value="Aldolase class I"/>
    <property type="match status" value="1"/>
</dbReference>
<evidence type="ECO:0000259" key="13">
    <source>
        <dbReference type="PROSITE" id="PS51918"/>
    </source>
</evidence>
<dbReference type="EMBL" id="JACNLK010000022">
    <property type="protein sequence ID" value="MBC8207896.1"/>
    <property type="molecule type" value="Genomic_DNA"/>
</dbReference>
<feature type="binding site" evidence="11">
    <location>
        <position position="107"/>
    </location>
    <ligand>
        <name>[4Fe-4S] cluster</name>
        <dbReference type="ChEBI" id="CHEBI:49883"/>
        <note>4Fe-4S-S-AdoMet</note>
    </ligand>
</feature>
<evidence type="ECO:0000256" key="1">
    <source>
        <dbReference type="ARBA" id="ARBA00001933"/>
    </source>
</evidence>
<keyword evidence="9 11" id="KW-0411">Iron-sulfur</keyword>
<feature type="binding site" evidence="11">
    <location>
        <position position="110"/>
    </location>
    <ligand>
        <name>[4Fe-4S] cluster</name>
        <dbReference type="ChEBI" id="CHEBI:49883"/>
        <note>4Fe-4S-S-AdoMet</note>
    </ligand>
</feature>
<keyword evidence="7 12" id="KW-0663">Pyridoxal phosphate</keyword>
<comment type="cofactor">
    <cofactor evidence="2">
        <name>[4Fe-4S] cluster</name>
        <dbReference type="ChEBI" id="CHEBI:49883"/>
    </cofactor>
</comment>
<dbReference type="Pfam" id="PF12544">
    <property type="entry name" value="LAM_C"/>
    <property type="match status" value="1"/>
</dbReference>
<dbReference type="GO" id="GO:0016853">
    <property type="term" value="F:isomerase activity"/>
    <property type="evidence" value="ECO:0007669"/>
    <property type="project" value="UniProtKB-KW"/>
</dbReference>
<comment type="cofactor">
    <cofactor evidence="1 12">
        <name>pyridoxal 5'-phosphate</name>
        <dbReference type="ChEBI" id="CHEBI:597326"/>
    </cofactor>
</comment>
<keyword evidence="5" id="KW-0949">S-adenosyl-L-methionine</keyword>
<feature type="domain" description="Radical SAM core" evidence="13">
    <location>
        <begin position="89"/>
        <end position="303"/>
    </location>
</feature>